<dbReference type="Gramene" id="PSR86083">
    <property type="protein sequence ID" value="PSR86083"/>
    <property type="gene ID" value="CEY00_Acc31712"/>
</dbReference>
<gene>
    <name evidence="10" type="ORF">CEY00_Acc31712</name>
</gene>
<proteinExistence type="predicted"/>
<accession>A0A2R6P650</accession>
<dbReference type="SUPFAM" id="SSF57903">
    <property type="entry name" value="FYVE/PHD zinc finger"/>
    <property type="match status" value="1"/>
</dbReference>
<feature type="compositionally biased region" description="Basic and acidic residues" evidence="7">
    <location>
        <begin position="440"/>
        <end position="450"/>
    </location>
</feature>
<feature type="region of interest" description="Disordered" evidence="7">
    <location>
        <begin position="606"/>
        <end position="720"/>
    </location>
</feature>
<dbReference type="GO" id="GO:0005634">
    <property type="term" value="C:nucleus"/>
    <property type="evidence" value="ECO:0007669"/>
    <property type="project" value="UniProtKB-SubCell"/>
</dbReference>
<dbReference type="Pfam" id="PF00628">
    <property type="entry name" value="PHD"/>
    <property type="match status" value="1"/>
</dbReference>
<evidence type="ECO:0000256" key="6">
    <source>
        <dbReference type="PROSITE-ProRule" id="PRU00071"/>
    </source>
</evidence>
<keyword evidence="5 6" id="KW-0539">Nucleus</keyword>
<dbReference type="InterPro" id="IPR013083">
    <property type="entry name" value="Znf_RING/FYVE/PHD"/>
</dbReference>
<evidence type="ECO:0000256" key="4">
    <source>
        <dbReference type="ARBA" id="ARBA00022833"/>
    </source>
</evidence>
<comment type="subcellular location">
    <subcellularLocation>
        <location evidence="1 6">Nucleus</location>
    </subcellularLocation>
</comment>
<evidence type="ECO:0000256" key="1">
    <source>
        <dbReference type="ARBA" id="ARBA00004123"/>
    </source>
</evidence>
<feature type="region of interest" description="Disordered" evidence="7">
    <location>
        <begin position="1"/>
        <end position="68"/>
    </location>
</feature>
<feature type="region of interest" description="Disordered" evidence="7">
    <location>
        <begin position="437"/>
        <end position="529"/>
    </location>
</feature>
<dbReference type="Proteomes" id="UP000241394">
    <property type="component" value="Chromosome LG28"/>
</dbReference>
<feature type="region of interest" description="Disordered" evidence="7">
    <location>
        <begin position="264"/>
        <end position="336"/>
    </location>
</feature>
<feature type="compositionally biased region" description="Basic and acidic residues" evidence="7">
    <location>
        <begin position="677"/>
        <end position="709"/>
    </location>
</feature>
<dbReference type="InterPro" id="IPR056511">
    <property type="entry name" value="IDM1_C"/>
</dbReference>
<feature type="compositionally biased region" description="Basic and acidic residues" evidence="7">
    <location>
        <begin position="1"/>
        <end position="22"/>
    </location>
</feature>
<protein>
    <submittedName>
        <fullName evidence="10">Increased DNA methylation like</fullName>
    </submittedName>
</protein>
<dbReference type="InterPro" id="IPR019787">
    <property type="entry name" value="Znf_PHD-finger"/>
</dbReference>
<name>A0A2R6P650_ACTCC</name>
<dbReference type="GO" id="GO:0006357">
    <property type="term" value="P:regulation of transcription by RNA polymerase II"/>
    <property type="evidence" value="ECO:0007669"/>
    <property type="project" value="TreeGrafter"/>
</dbReference>
<dbReference type="Pfam" id="PF23209">
    <property type="entry name" value="IDM1_C"/>
    <property type="match status" value="1"/>
</dbReference>
<dbReference type="GO" id="GO:0003714">
    <property type="term" value="F:transcription corepressor activity"/>
    <property type="evidence" value="ECO:0007669"/>
    <property type="project" value="InterPro"/>
</dbReference>
<keyword evidence="6" id="KW-0238">DNA-binding</keyword>
<evidence type="ECO:0000256" key="3">
    <source>
        <dbReference type="ARBA" id="ARBA00022771"/>
    </source>
</evidence>
<dbReference type="InterPro" id="IPR032308">
    <property type="entry name" value="TDBD"/>
</dbReference>
<organism evidence="10 11">
    <name type="scientific">Actinidia chinensis var. chinensis</name>
    <name type="common">Chinese soft-hair kiwi</name>
    <dbReference type="NCBI Taxonomy" id="1590841"/>
    <lineage>
        <taxon>Eukaryota</taxon>
        <taxon>Viridiplantae</taxon>
        <taxon>Streptophyta</taxon>
        <taxon>Embryophyta</taxon>
        <taxon>Tracheophyta</taxon>
        <taxon>Spermatophyta</taxon>
        <taxon>Magnoliopsida</taxon>
        <taxon>eudicotyledons</taxon>
        <taxon>Gunneridae</taxon>
        <taxon>Pentapetalae</taxon>
        <taxon>asterids</taxon>
        <taxon>Ericales</taxon>
        <taxon>Actinidiaceae</taxon>
        <taxon>Actinidia</taxon>
    </lineage>
</organism>
<dbReference type="InterPro" id="IPR016181">
    <property type="entry name" value="Acyl_CoA_acyltransferase"/>
</dbReference>
<dbReference type="SUPFAM" id="SSF55729">
    <property type="entry name" value="Acyl-CoA N-acyltransferases (Nat)"/>
    <property type="match status" value="1"/>
</dbReference>
<dbReference type="PROSITE" id="PS50884">
    <property type="entry name" value="ZF_DOF_2"/>
    <property type="match status" value="2"/>
</dbReference>
<dbReference type="PANTHER" id="PTHR46309">
    <property type="entry name" value="PHD FINGER PROTEIN 12"/>
    <property type="match status" value="1"/>
</dbReference>
<dbReference type="OrthoDB" id="429143at2759"/>
<feature type="compositionally biased region" description="Basic residues" evidence="7">
    <location>
        <begin position="710"/>
        <end position="720"/>
    </location>
</feature>
<dbReference type="InterPro" id="IPR054292">
    <property type="entry name" value="DUF7028"/>
</dbReference>
<feature type="compositionally biased region" description="Basic residues" evidence="7">
    <location>
        <begin position="610"/>
        <end position="623"/>
    </location>
</feature>
<dbReference type="PROSITE" id="PS50016">
    <property type="entry name" value="ZF_PHD_2"/>
    <property type="match status" value="1"/>
</dbReference>
<dbReference type="GO" id="GO:0008270">
    <property type="term" value="F:zinc ion binding"/>
    <property type="evidence" value="ECO:0007669"/>
    <property type="project" value="UniProtKB-KW"/>
</dbReference>
<feature type="compositionally biased region" description="Basic residues" evidence="7">
    <location>
        <begin position="514"/>
        <end position="528"/>
    </location>
</feature>
<reference evidence="11" key="2">
    <citation type="journal article" date="2018" name="BMC Genomics">
        <title>A manually annotated Actinidia chinensis var. chinensis (kiwifruit) genome highlights the challenges associated with draft genomes and gene prediction in plants.</title>
        <authorList>
            <person name="Pilkington S.M."/>
            <person name="Crowhurst R."/>
            <person name="Hilario E."/>
            <person name="Nardozza S."/>
            <person name="Fraser L."/>
            <person name="Peng Y."/>
            <person name="Gunaseelan K."/>
            <person name="Simpson R."/>
            <person name="Tahir J."/>
            <person name="Deroles S.C."/>
            <person name="Templeton K."/>
            <person name="Luo Z."/>
            <person name="Davy M."/>
            <person name="Cheng C."/>
            <person name="McNeilage M."/>
            <person name="Scaglione D."/>
            <person name="Liu Y."/>
            <person name="Zhang Q."/>
            <person name="Datson P."/>
            <person name="De Silva N."/>
            <person name="Gardiner S.E."/>
            <person name="Bassett H."/>
            <person name="Chagne D."/>
            <person name="McCallum J."/>
            <person name="Dzierzon H."/>
            <person name="Deng C."/>
            <person name="Wang Y.Y."/>
            <person name="Barron L."/>
            <person name="Manako K."/>
            <person name="Bowen J."/>
            <person name="Foster T.M."/>
            <person name="Erridge Z.A."/>
            <person name="Tiffin H."/>
            <person name="Waite C.N."/>
            <person name="Davies K.M."/>
            <person name="Grierson E.P."/>
            <person name="Laing W.A."/>
            <person name="Kirk R."/>
            <person name="Chen X."/>
            <person name="Wood M."/>
            <person name="Montefiori M."/>
            <person name="Brummell D.A."/>
            <person name="Schwinn K.E."/>
            <person name="Catanach A."/>
            <person name="Fullerton C."/>
            <person name="Li D."/>
            <person name="Meiyalaghan S."/>
            <person name="Nieuwenhuizen N."/>
            <person name="Read N."/>
            <person name="Prakash R."/>
            <person name="Hunter D."/>
            <person name="Zhang H."/>
            <person name="McKenzie M."/>
            <person name="Knabel M."/>
            <person name="Harris A."/>
            <person name="Allan A.C."/>
            <person name="Gleave A."/>
            <person name="Chen A."/>
            <person name="Janssen B.J."/>
            <person name="Plunkett B."/>
            <person name="Ampomah-Dwamena C."/>
            <person name="Voogd C."/>
            <person name="Leif D."/>
            <person name="Lafferty D."/>
            <person name="Souleyre E.J.F."/>
            <person name="Varkonyi-Gasic E."/>
            <person name="Gambi F."/>
            <person name="Hanley J."/>
            <person name="Yao J.L."/>
            <person name="Cheung J."/>
            <person name="David K.M."/>
            <person name="Warren B."/>
            <person name="Marsh K."/>
            <person name="Snowden K.C."/>
            <person name="Lin-Wang K."/>
            <person name="Brian L."/>
            <person name="Martinez-Sanchez M."/>
            <person name="Wang M."/>
            <person name="Ileperuma N."/>
            <person name="Macnee N."/>
            <person name="Campin R."/>
            <person name="McAtee P."/>
            <person name="Drummond R.S.M."/>
            <person name="Espley R.V."/>
            <person name="Ireland H.S."/>
            <person name="Wu R."/>
            <person name="Atkinson R.G."/>
            <person name="Karunairetnam S."/>
            <person name="Bulley S."/>
            <person name="Chunkath S."/>
            <person name="Hanley Z."/>
            <person name="Storey R."/>
            <person name="Thrimawithana A.H."/>
            <person name="Thomson S."/>
            <person name="David C."/>
            <person name="Testolin R."/>
            <person name="Huang H."/>
            <person name="Hellens R.P."/>
            <person name="Schaffer R.J."/>
        </authorList>
    </citation>
    <scope>NUCLEOTIDE SEQUENCE [LARGE SCALE GENOMIC DNA]</scope>
    <source>
        <strain evidence="11">cv. Red5</strain>
    </source>
</reference>
<dbReference type="PANTHER" id="PTHR46309:SF1">
    <property type="entry name" value="PHD FINGER PROTEIN 12"/>
    <property type="match status" value="1"/>
</dbReference>
<feature type="domain" description="Dof-type" evidence="9">
    <location>
        <begin position="388"/>
        <end position="442"/>
    </location>
</feature>
<dbReference type="EMBL" id="NKQK01000028">
    <property type="protein sequence ID" value="PSR86083.1"/>
    <property type="molecule type" value="Genomic_DNA"/>
</dbReference>
<feature type="region of interest" description="Disordered" evidence="7">
    <location>
        <begin position="221"/>
        <end position="252"/>
    </location>
</feature>
<dbReference type="InterPro" id="IPR011011">
    <property type="entry name" value="Znf_FYVE_PHD"/>
</dbReference>
<dbReference type="Pfam" id="PF16135">
    <property type="entry name" value="TDBD"/>
    <property type="match status" value="1"/>
</dbReference>
<dbReference type="InParanoid" id="A0A2R6P650"/>
<dbReference type="Pfam" id="PF02701">
    <property type="entry name" value="Zn_ribbon_Dof"/>
    <property type="match status" value="2"/>
</dbReference>
<keyword evidence="4" id="KW-0862">Zinc</keyword>
<dbReference type="InterPro" id="IPR001965">
    <property type="entry name" value="Znf_PHD"/>
</dbReference>
<evidence type="ECO:0000313" key="10">
    <source>
        <dbReference type="EMBL" id="PSR86083.1"/>
    </source>
</evidence>
<dbReference type="Gene3D" id="3.30.40.10">
    <property type="entry name" value="Zinc/RING finger domain, C3HC4 (zinc finger)"/>
    <property type="match status" value="1"/>
</dbReference>
<feature type="compositionally biased region" description="Basic and acidic residues" evidence="7">
    <location>
        <begin position="37"/>
        <end position="47"/>
    </location>
</feature>
<feature type="domain" description="Dof-type" evidence="9">
    <location>
        <begin position="68"/>
        <end position="122"/>
    </location>
</feature>
<dbReference type="InterPro" id="IPR003851">
    <property type="entry name" value="Znf_Dof"/>
</dbReference>
<reference evidence="10 11" key="1">
    <citation type="submission" date="2017-07" db="EMBL/GenBank/DDBJ databases">
        <title>An improved, manually edited Actinidia chinensis var. chinensis (kiwifruit) genome highlights the challenges associated with draft genomes and gene prediction in plants.</title>
        <authorList>
            <person name="Pilkington S."/>
            <person name="Crowhurst R."/>
            <person name="Hilario E."/>
            <person name="Nardozza S."/>
            <person name="Fraser L."/>
            <person name="Peng Y."/>
            <person name="Gunaseelan K."/>
            <person name="Simpson R."/>
            <person name="Tahir J."/>
            <person name="Deroles S."/>
            <person name="Templeton K."/>
            <person name="Luo Z."/>
            <person name="Davy M."/>
            <person name="Cheng C."/>
            <person name="Mcneilage M."/>
            <person name="Scaglione D."/>
            <person name="Liu Y."/>
            <person name="Zhang Q."/>
            <person name="Datson P."/>
            <person name="De Silva N."/>
            <person name="Gardiner S."/>
            <person name="Bassett H."/>
            <person name="Chagne D."/>
            <person name="Mccallum J."/>
            <person name="Dzierzon H."/>
            <person name="Deng C."/>
            <person name="Wang Y.-Y."/>
            <person name="Barron N."/>
            <person name="Manako K."/>
            <person name="Bowen J."/>
            <person name="Foster T."/>
            <person name="Erridge Z."/>
            <person name="Tiffin H."/>
            <person name="Waite C."/>
            <person name="Davies K."/>
            <person name="Grierson E."/>
            <person name="Laing W."/>
            <person name="Kirk R."/>
            <person name="Chen X."/>
            <person name="Wood M."/>
            <person name="Montefiori M."/>
            <person name="Brummell D."/>
            <person name="Schwinn K."/>
            <person name="Catanach A."/>
            <person name="Fullerton C."/>
            <person name="Li D."/>
            <person name="Meiyalaghan S."/>
            <person name="Nieuwenhuizen N."/>
            <person name="Read N."/>
            <person name="Prakash R."/>
            <person name="Hunter D."/>
            <person name="Zhang H."/>
            <person name="Mckenzie M."/>
            <person name="Knabel M."/>
            <person name="Harris A."/>
            <person name="Allan A."/>
            <person name="Chen A."/>
            <person name="Janssen B."/>
            <person name="Plunkett B."/>
            <person name="Dwamena C."/>
            <person name="Voogd C."/>
            <person name="Leif D."/>
            <person name="Lafferty D."/>
            <person name="Souleyre E."/>
            <person name="Varkonyi-Gasic E."/>
            <person name="Gambi F."/>
            <person name="Hanley J."/>
            <person name="Yao J.-L."/>
            <person name="Cheung J."/>
            <person name="David K."/>
            <person name="Warren B."/>
            <person name="Marsh K."/>
            <person name="Snowden K."/>
            <person name="Lin-Wang K."/>
            <person name="Brian L."/>
            <person name="Martinez-Sanchez M."/>
            <person name="Wang M."/>
            <person name="Ileperuma N."/>
            <person name="Macnee N."/>
            <person name="Campin R."/>
            <person name="Mcatee P."/>
            <person name="Drummond R."/>
            <person name="Espley R."/>
            <person name="Ireland H."/>
            <person name="Wu R."/>
            <person name="Atkinson R."/>
            <person name="Karunairetnam S."/>
            <person name="Bulley S."/>
            <person name="Chunkath S."/>
            <person name="Hanley Z."/>
            <person name="Storey R."/>
            <person name="Thrimawithana A."/>
            <person name="Thomson S."/>
            <person name="David C."/>
            <person name="Testolin R."/>
        </authorList>
    </citation>
    <scope>NUCLEOTIDE SEQUENCE [LARGE SCALE GENOMIC DNA]</scope>
    <source>
        <strain evidence="11">cv. Red5</strain>
        <tissue evidence="10">Young leaf</tissue>
    </source>
</reference>
<keyword evidence="3 6" id="KW-0863">Zinc-finger</keyword>
<feature type="domain" description="PHD-type" evidence="8">
    <location>
        <begin position="1025"/>
        <end position="1070"/>
    </location>
</feature>
<keyword evidence="2" id="KW-0479">Metal-binding</keyword>
<dbReference type="STRING" id="1590841.A0A2R6P650"/>
<dbReference type="InterPro" id="IPR042163">
    <property type="entry name" value="PHF12"/>
</dbReference>
<feature type="compositionally biased region" description="Basic residues" evidence="7">
    <location>
        <begin position="652"/>
        <end position="663"/>
    </location>
</feature>
<keyword evidence="11" id="KW-1185">Reference proteome</keyword>
<evidence type="ECO:0000256" key="7">
    <source>
        <dbReference type="SAM" id="MobiDB-lite"/>
    </source>
</evidence>
<dbReference type="SMART" id="SM00249">
    <property type="entry name" value="PHD"/>
    <property type="match status" value="2"/>
</dbReference>
<dbReference type="Pfam" id="PF22970">
    <property type="entry name" value="DUF7028"/>
    <property type="match status" value="1"/>
</dbReference>
<evidence type="ECO:0000259" key="9">
    <source>
        <dbReference type="PROSITE" id="PS50884"/>
    </source>
</evidence>
<feature type="compositionally biased region" description="Basic and acidic residues" evidence="7">
    <location>
        <begin position="480"/>
        <end position="513"/>
    </location>
</feature>
<evidence type="ECO:0000259" key="8">
    <source>
        <dbReference type="PROSITE" id="PS50016"/>
    </source>
</evidence>
<comment type="caution">
    <text evidence="10">The sequence shown here is derived from an EMBL/GenBank/DDBJ whole genome shotgun (WGS) entry which is preliminary data.</text>
</comment>
<evidence type="ECO:0000313" key="11">
    <source>
        <dbReference type="Proteomes" id="UP000241394"/>
    </source>
</evidence>
<sequence length="1800" mass="199790">MKEGLRSSAKRESGVVSEKDNADSGLNSGEEIASDGENEKRGSDGRGKRGQRVKGGGSYLPEPEPDHLTCPRCDSTDTRFLYYNNYNPAQPRHHCNSCHRAWTRGGTLRRVKCSWVRVKAREIKGGYENVEQGEGGDVSADRRIGRGQLGRRIRVNGSGKEGDKVSLCLEEGDETKKTHGNEMQAQAPNSLEDRKIEGGADKVEHVEDADVCADEKIGRRGTRRRMVNSSDDEEDVNSGLEDGDGTKNESNNEMQAQVPNSLEDRIFHGGSDNVKQGEDADVSVDGKIRRGRPGRRRRKVNGSVKEKNEVNSCPKEGDEVENSGPNLTDPNCVEDSMPFSLESKLEGRRSGREDEHMECNEEAYVNAHGDNHTDTGGKHLPGPNQERLPCPRCDSTNTKFIFYCNKSLYQPRHYCSSCCQSWTQGGTIRSYCRPVKKRRVDSSDEVKDEVNSGLEEGDEIKKTDVNNRQGLVPNSLASSQERKLEGERNGSEVSEHMECYEESDVITHGDNHTGKPKTGRGKKGRKRKLVEGSVCDGEDGAQIKKVKEAPFGGKTQVVGRILRSRTAVMGVGEKMVDGEPVGGVDVKKDCDSLSKKVVDMEKDGIARSIGRGKKKFKGRRGRPPKVQGKSDSSCKKVVEMGKDGIAQLFDRGKKKLKGRRGRPPKVQGTNGPQKVIGTKEPKKMGSRENGDQPKSKKVSRDSKFLDNGKHSRRGRHVHHRGQKIIVKQSEWNKQKKGGELVMRTSTEKQLLRDQIIAMLKNAGWTIEYRPRSGRHYLDSVYVCPQGGSYWSVTLAYRMLKKQVEDGNADGRAISAFTPIPEEEFSKLFRVVSEKKKKRLLEKGLKRQIRAANEKIKGVIRKKSFIKKLGDSANAMQRGMQRSNRDGRQNRKRLALLVRDSNKGWDPDSEGFVLYDGKCSLLSWMIDLGTVLDGGKVQYMIHEKTRALLDGKITRDGIHCTCCDEIFDLSDFESHAGCELSQTFQNLYLESGNSLFQCLLDSWRKHEGAECIGFHPIDIDGDDPNDDTCNKCGDGGDLICCDSCPSTFHQNCLNIQKFPSGDWNCVYCSCKFCGIVGGKTCQRSQNCDIPGSGLLTCRLCEEKYHQLCIQVKDAAVHGESNCPSFCGKKCQDVFERLQVLLGVKHQLEEGFSCTLVQRFDISEDISLSSVPQKVECNSKLAIALSIMDECFLPIVDQRSGINMMHNVVYSCGSNFRRLNYTGFFTAILEKGDEIISAATIRIHGNRLAEMPFIGTRHIYRRQGMCRRLLNAIETALCSLDVEKLVIPAIAELLQTWTSVFGFMPLEESNKKDMEYMNIIVFPGVDMLQKPLLNQKFTEENLISIPAAKSMELITKHQTTHEWASDSCMDHSAESDLKVSHEVMLDHTHGTSDIAAPVESTLLLPDVSLNDACDLPSETVKLKESVTIENFLGHSIVTHDNQELENKDIKDYEASGVNALELGGQHTTKEINKEENAHSGSTNMTRDEISKLNRQSVCVLGVQHKLSFDFQTLSDATNCKGKTLHAKDGTDVSLNAACDLPKETMKLKESVTIENCLIHSRVTHDNQEWKNKDIKDFEASGVDVLELGGQHATKEMNKEENAHSRSINVPSDEISKLNQLGVLGVEPKLSYDFQTVCNATNCEGNTLHANDDPDVSLNGTCDLPSETVKSRESVTIENSLDHSGVTHDNPAWENKNIKDAIELCGQHTTKEINKEENAPSGSTNVIHDEVSKLNQLSALGVEHKLSCVSQTVSDATNCGMGKARHAKEGPDCQLNGEVDTANFICQDSASTNLIHSDVQCRT</sequence>
<evidence type="ECO:0000256" key="5">
    <source>
        <dbReference type="ARBA" id="ARBA00023242"/>
    </source>
</evidence>
<feature type="compositionally biased region" description="Basic residues" evidence="7">
    <location>
        <begin position="289"/>
        <end position="300"/>
    </location>
</feature>
<dbReference type="GO" id="GO:0003677">
    <property type="term" value="F:DNA binding"/>
    <property type="evidence" value="ECO:0007669"/>
    <property type="project" value="UniProtKB-UniRule"/>
</dbReference>
<evidence type="ECO:0000256" key="2">
    <source>
        <dbReference type="ARBA" id="ARBA00022723"/>
    </source>
</evidence>
<feature type="compositionally biased region" description="Basic and acidic residues" evidence="7">
    <location>
        <begin position="632"/>
        <end position="642"/>
    </location>
</feature>